<evidence type="ECO:0000313" key="4">
    <source>
        <dbReference type="Proteomes" id="UP001303473"/>
    </source>
</evidence>
<sequence>MSRTVSAEDVPRFNVSDAFSIVPVGPVPYSGFQVFGIFAFFPFILYCSLSAACGYTAGVCLEVSDWVLEIDLADHLLCLLDLKVNLRLRNALLAISLLGVVRVSMMSVVRLYYVIRAFYTKPADPHYSLGYTTDTVEINLAIITASVPALWPLRPPLVSRSV</sequence>
<keyword evidence="1" id="KW-0812">Transmembrane</keyword>
<feature type="transmembrane region" description="Helical" evidence="1">
    <location>
        <begin position="91"/>
        <end position="115"/>
    </location>
</feature>
<organism evidence="3 4">
    <name type="scientific">Diplogelasinospora grovesii</name>
    <dbReference type="NCBI Taxonomy" id="303347"/>
    <lineage>
        <taxon>Eukaryota</taxon>
        <taxon>Fungi</taxon>
        <taxon>Dikarya</taxon>
        <taxon>Ascomycota</taxon>
        <taxon>Pezizomycotina</taxon>
        <taxon>Sordariomycetes</taxon>
        <taxon>Sordariomycetidae</taxon>
        <taxon>Sordariales</taxon>
        <taxon>Diplogelasinosporaceae</taxon>
        <taxon>Diplogelasinospora</taxon>
    </lineage>
</organism>
<evidence type="ECO:0000259" key="2">
    <source>
        <dbReference type="Pfam" id="PF20684"/>
    </source>
</evidence>
<gene>
    <name evidence="3" type="ORF">QBC46DRAFT_346837</name>
</gene>
<dbReference type="Proteomes" id="UP001303473">
    <property type="component" value="Unassembled WGS sequence"/>
</dbReference>
<protein>
    <recommendedName>
        <fullName evidence="2">Rhodopsin domain-containing protein</fullName>
    </recommendedName>
</protein>
<name>A0AAN6MXD2_9PEZI</name>
<keyword evidence="4" id="KW-1185">Reference proteome</keyword>
<feature type="transmembrane region" description="Helical" evidence="1">
    <location>
        <begin position="29"/>
        <end position="49"/>
    </location>
</feature>
<comment type="caution">
    <text evidence="3">The sequence shown here is derived from an EMBL/GenBank/DDBJ whole genome shotgun (WGS) entry which is preliminary data.</text>
</comment>
<dbReference type="InterPro" id="IPR049326">
    <property type="entry name" value="Rhodopsin_dom_fungi"/>
</dbReference>
<proteinExistence type="predicted"/>
<feature type="domain" description="Rhodopsin" evidence="2">
    <location>
        <begin position="78"/>
        <end position="153"/>
    </location>
</feature>
<keyword evidence="1" id="KW-0472">Membrane</keyword>
<dbReference type="AlphaFoldDB" id="A0AAN6MXD2"/>
<dbReference type="EMBL" id="MU853933">
    <property type="protein sequence ID" value="KAK3935242.1"/>
    <property type="molecule type" value="Genomic_DNA"/>
</dbReference>
<evidence type="ECO:0000256" key="1">
    <source>
        <dbReference type="SAM" id="Phobius"/>
    </source>
</evidence>
<reference evidence="4" key="1">
    <citation type="journal article" date="2023" name="Mol. Phylogenet. Evol.">
        <title>Genome-scale phylogeny and comparative genomics of the fungal order Sordariales.</title>
        <authorList>
            <person name="Hensen N."/>
            <person name="Bonometti L."/>
            <person name="Westerberg I."/>
            <person name="Brannstrom I.O."/>
            <person name="Guillou S."/>
            <person name="Cros-Aarteil S."/>
            <person name="Calhoun S."/>
            <person name="Haridas S."/>
            <person name="Kuo A."/>
            <person name="Mondo S."/>
            <person name="Pangilinan J."/>
            <person name="Riley R."/>
            <person name="LaButti K."/>
            <person name="Andreopoulos B."/>
            <person name="Lipzen A."/>
            <person name="Chen C."/>
            <person name="Yan M."/>
            <person name="Daum C."/>
            <person name="Ng V."/>
            <person name="Clum A."/>
            <person name="Steindorff A."/>
            <person name="Ohm R.A."/>
            <person name="Martin F."/>
            <person name="Silar P."/>
            <person name="Natvig D.O."/>
            <person name="Lalanne C."/>
            <person name="Gautier V."/>
            <person name="Ament-Velasquez S.L."/>
            <person name="Kruys A."/>
            <person name="Hutchinson M.I."/>
            <person name="Powell A.J."/>
            <person name="Barry K."/>
            <person name="Miller A.N."/>
            <person name="Grigoriev I.V."/>
            <person name="Debuchy R."/>
            <person name="Gladieux P."/>
            <person name="Hiltunen Thoren M."/>
            <person name="Johannesson H."/>
        </authorList>
    </citation>
    <scope>NUCLEOTIDE SEQUENCE [LARGE SCALE GENOMIC DNA]</scope>
    <source>
        <strain evidence="4">CBS 340.73</strain>
    </source>
</reference>
<evidence type="ECO:0000313" key="3">
    <source>
        <dbReference type="EMBL" id="KAK3935242.1"/>
    </source>
</evidence>
<keyword evidence="1" id="KW-1133">Transmembrane helix</keyword>
<accession>A0AAN6MXD2</accession>
<dbReference type="Pfam" id="PF20684">
    <property type="entry name" value="Fung_rhodopsin"/>
    <property type="match status" value="1"/>
</dbReference>